<dbReference type="GO" id="GO:0005634">
    <property type="term" value="C:nucleus"/>
    <property type="evidence" value="ECO:0007669"/>
    <property type="project" value="UniProtKB-SubCell"/>
</dbReference>
<feature type="compositionally biased region" description="Basic and acidic residues" evidence="3">
    <location>
        <begin position="8"/>
        <end position="18"/>
    </location>
</feature>
<dbReference type="Gene3D" id="2.40.50.40">
    <property type="match status" value="2"/>
</dbReference>
<dbReference type="WBParaSite" id="PgR037_g034_t01">
    <property type="protein sequence ID" value="PgR037_g034_t01"/>
    <property type="gene ID" value="PgR037_g034"/>
</dbReference>
<comment type="subcellular location">
    <subcellularLocation>
        <location evidence="1">Nucleus</location>
    </subcellularLocation>
</comment>
<sequence>METGSSGYDEKPPKDGMHDGVSLSTAISTSSDSPEDARIIEEVKKVDRKSGKETEGEETQESDSESGATGVYVVEKILKKRTHYKTGAVQYLIKWKGYDRKEDNTWEPAENCVSAPEAIKEFEERVMRKKRAASERGGKRRRRLLQRYSEGTTSVKKSRISAMEEDANGKSNVEKGSDDEVSSSTRGRRRAGDADTGCSMGEKREVKRIIALKRRHCDGELLALVCDENDTYRLERTSVLQKTCPQKLFDYYESLVVFAGSRIMTLDDE</sequence>
<dbReference type="InterPro" id="IPR017984">
    <property type="entry name" value="Chromo_dom_subgr"/>
</dbReference>
<evidence type="ECO:0000313" key="7">
    <source>
        <dbReference type="WBParaSite" id="PgR037_g034_t03"/>
    </source>
</evidence>
<dbReference type="Proteomes" id="UP000887569">
    <property type="component" value="Unplaced"/>
</dbReference>
<name>A0A915BEW8_PARUN</name>
<keyword evidence="5" id="KW-1185">Reference proteome</keyword>
<dbReference type="SMART" id="SM00298">
    <property type="entry name" value="CHROMO"/>
    <property type="match status" value="1"/>
</dbReference>
<organism evidence="5 6">
    <name type="scientific">Parascaris univalens</name>
    <name type="common">Nematode worm</name>
    <dbReference type="NCBI Taxonomy" id="6257"/>
    <lineage>
        <taxon>Eukaryota</taxon>
        <taxon>Metazoa</taxon>
        <taxon>Ecdysozoa</taxon>
        <taxon>Nematoda</taxon>
        <taxon>Chromadorea</taxon>
        <taxon>Rhabditida</taxon>
        <taxon>Spirurina</taxon>
        <taxon>Ascaridomorpha</taxon>
        <taxon>Ascaridoidea</taxon>
        <taxon>Ascarididae</taxon>
        <taxon>Parascaris</taxon>
    </lineage>
</organism>
<proteinExistence type="predicted"/>
<dbReference type="PROSITE" id="PS00598">
    <property type="entry name" value="CHROMO_1"/>
    <property type="match status" value="1"/>
</dbReference>
<dbReference type="InterPro" id="IPR016197">
    <property type="entry name" value="Chromo-like_dom_sf"/>
</dbReference>
<feature type="region of interest" description="Disordered" evidence="3">
    <location>
        <begin position="129"/>
        <end position="198"/>
    </location>
</feature>
<feature type="compositionally biased region" description="Acidic residues" evidence="3">
    <location>
        <begin position="55"/>
        <end position="64"/>
    </location>
</feature>
<feature type="domain" description="Chromo" evidence="4">
    <location>
        <begin position="72"/>
        <end position="134"/>
    </location>
</feature>
<accession>A0A915BEW8</accession>
<dbReference type="SUPFAM" id="SSF54160">
    <property type="entry name" value="Chromo domain-like"/>
    <property type="match status" value="2"/>
</dbReference>
<feature type="compositionally biased region" description="Basic and acidic residues" evidence="3">
    <location>
        <begin position="35"/>
        <end position="54"/>
    </location>
</feature>
<evidence type="ECO:0000259" key="4">
    <source>
        <dbReference type="PROSITE" id="PS50013"/>
    </source>
</evidence>
<keyword evidence="2" id="KW-0539">Nucleus</keyword>
<evidence type="ECO:0000256" key="3">
    <source>
        <dbReference type="SAM" id="MobiDB-lite"/>
    </source>
</evidence>
<dbReference type="InterPro" id="IPR051219">
    <property type="entry name" value="Heterochromatin_chromo-domain"/>
</dbReference>
<dbReference type="PROSITE" id="PS50013">
    <property type="entry name" value="CHROMO_2"/>
    <property type="match status" value="1"/>
</dbReference>
<feature type="region of interest" description="Disordered" evidence="3">
    <location>
        <begin position="1"/>
        <end position="69"/>
    </location>
</feature>
<evidence type="ECO:0000256" key="2">
    <source>
        <dbReference type="ARBA" id="ARBA00023242"/>
    </source>
</evidence>
<evidence type="ECO:0000313" key="5">
    <source>
        <dbReference type="Proteomes" id="UP000887569"/>
    </source>
</evidence>
<dbReference type="WBParaSite" id="PgR037_g034_t03">
    <property type="protein sequence ID" value="PgR037_g034_t03"/>
    <property type="gene ID" value="PgR037_g034"/>
</dbReference>
<protein>
    <submittedName>
        <fullName evidence="6 7">Chromo domain-containing protein</fullName>
    </submittedName>
</protein>
<dbReference type="AlphaFoldDB" id="A0A915BEW8"/>
<dbReference type="PRINTS" id="PR00504">
    <property type="entry name" value="CHROMODOMAIN"/>
</dbReference>
<dbReference type="Pfam" id="PF00385">
    <property type="entry name" value="Chromo"/>
    <property type="match status" value="1"/>
</dbReference>
<dbReference type="PANTHER" id="PTHR22812">
    <property type="entry name" value="CHROMOBOX PROTEIN"/>
    <property type="match status" value="1"/>
</dbReference>
<dbReference type="InterPro" id="IPR023780">
    <property type="entry name" value="Chromo_domain"/>
</dbReference>
<evidence type="ECO:0000256" key="1">
    <source>
        <dbReference type="ARBA" id="ARBA00004123"/>
    </source>
</evidence>
<dbReference type="CDD" id="cd00024">
    <property type="entry name" value="CD_CSD"/>
    <property type="match status" value="1"/>
</dbReference>
<dbReference type="InterPro" id="IPR023779">
    <property type="entry name" value="Chromodomain_CS"/>
</dbReference>
<evidence type="ECO:0000313" key="6">
    <source>
        <dbReference type="WBParaSite" id="PgR037_g034_t01"/>
    </source>
</evidence>
<feature type="compositionally biased region" description="Low complexity" evidence="3">
    <location>
        <begin position="22"/>
        <end position="32"/>
    </location>
</feature>
<reference evidence="6 7" key="1">
    <citation type="submission" date="2022-11" db="UniProtKB">
        <authorList>
            <consortium name="WormBaseParasite"/>
        </authorList>
    </citation>
    <scope>IDENTIFICATION</scope>
</reference>
<dbReference type="InterPro" id="IPR000953">
    <property type="entry name" value="Chromo/chromo_shadow_dom"/>
</dbReference>